<dbReference type="Pfam" id="PF14392">
    <property type="entry name" value="zf-CCHC_4"/>
    <property type="match status" value="1"/>
</dbReference>
<sequence length="200" mass="22840">MAAANYPKSVIDPGISWVDIETDRPLILRVTCLDENGKKYWVRFQYERLGEICCWCDSTTHPTSRCLKLCRPDEGIEKRTDDNYGPWMQAKEIFGKHYPDGIHRDFSHEIGVSLGEANRKKRKAVEEHIVSPIDESAHRAHTGVMNTVAELIIDLHDATPIHTSSSKHGWKRLARKAKVTYQPTTVDLIQAFEMVERGIV</sequence>
<comment type="caution">
    <text evidence="2">The sequence shown here is derived from an EMBL/GenBank/DDBJ whole genome shotgun (WGS) entry which is preliminary data.</text>
</comment>
<keyword evidence="3" id="KW-1185">Reference proteome</keyword>
<feature type="domain" description="Zinc knuckle CX2CX4HX4C" evidence="1">
    <location>
        <begin position="33"/>
        <end position="68"/>
    </location>
</feature>
<dbReference type="EMBL" id="JAKUCV010007273">
    <property type="protein sequence ID" value="KAJ4824088.1"/>
    <property type="molecule type" value="Genomic_DNA"/>
</dbReference>
<dbReference type="AlphaFoldDB" id="A0A9Q0F335"/>
<protein>
    <recommendedName>
        <fullName evidence="1">Zinc knuckle CX2CX4HX4C domain-containing protein</fullName>
    </recommendedName>
</protein>
<dbReference type="InterPro" id="IPR025836">
    <property type="entry name" value="Zn_knuckle_CX2CX4HX4C"/>
</dbReference>
<gene>
    <name evidence="2" type="ORF">Tsubulata_016439</name>
</gene>
<accession>A0A9Q0F335</accession>
<dbReference type="Proteomes" id="UP001141552">
    <property type="component" value="Unassembled WGS sequence"/>
</dbReference>
<reference evidence="2" key="1">
    <citation type="submission" date="2022-02" db="EMBL/GenBank/DDBJ databases">
        <authorList>
            <person name="Henning P.M."/>
            <person name="McCubbin A.G."/>
            <person name="Shore J.S."/>
        </authorList>
    </citation>
    <scope>NUCLEOTIDE SEQUENCE</scope>
    <source>
        <strain evidence="2">F60SS</strain>
        <tissue evidence="2">Leaves</tissue>
    </source>
</reference>
<evidence type="ECO:0000313" key="3">
    <source>
        <dbReference type="Proteomes" id="UP001141552"/>
    </source>
</evidence>
<evidence type="ECO:0000259" key="1">
    <source>
        <dbReference type="Pfam" id="PF14392"/>
    </source>
</evidence>
<reference evidence="2" key="2">
    <citation type="journal article" date="2023" name="Plants (Basel)">
        <title>Annotation of the Turnera subulata (Passifloraceae) Draft Genome Reveals the S-Locus Evolved after the Divergence of Turneroideae from Passifloroideae in a Stepwise Manner.</title>
        <authorList>
            <person name="Henning P.M."/>
            <person name="Roalson E.H."/>
            <person name="Mir W."/>
            <person name="McCubbin A.G."/>
            <person name="Shore J.S."/>
        </authorList>
    </citation>
    <scope>NUCLEOTIDE SEQUENCE</scope>
    <source>
        <strain evidence="2">F60SS</strain>
    </source>
</reference>
<organism evidence="2 3">
    <name type="scientific">Turnera subulata</name>
    <dbReference type="NCBI Taxonomy" id="218843"/>
    <lineage>
        <taxon>Eukaryota</taxon>
        <taxon>Viridiplantae</taxon>
        <taxon>Streptophyta</taxon>
        <taxon>Embryophyta</taxon>
        <taxon>Tracheophyta</taxon>
        <taxon>Spermatophyta</taxon>
        <taxon>Magnoliopsida</taxon>
        <taxon>eudicotyledons</taxon>
        <taxon>Gunneridae</taxon>
        <taxon>Pentapetalae</taxon>
        <taxon>rosids</taxon>
        <taxon>fabids</taxon>
        <taxon>Malpighiales</taxon>
        <taxon>Passifloraceae</taxon>
        <taxon>Turnera</taxon>
    </lineage>
</organism>
<proteinExistence type="predicted"/>
<name>A0A9Q0F335_9ROSI</name>
<evidence type="ECO:0000313" key="2">
    <source>
        <dbReference type="EMBL" id="KAJ4824088.1"/>
    </source>
</evidence>